<keyword evidence="3" id="KW-0732">Signal</keyword>
<feature type="chain" id="PRO_5003346505" evidence="3">
    <location>
        <begin position="20"/>
        <end position="243"/>
    </location>
</feature>
<dbReference type="GeneTree" id="ENSGT00940000173708"/>
<dbReference type="InterPro" id="IPR029063">
    <property type="entry name" value="SAM-dependent_MTases_sf"/>
</dbReference>
<keyword evidence="1" id="KW-0808">Transferase</keyword>
<dbReference type="InParanoid" id="F6SN53"/>
<dbReference type="EMBL" id="EAAA01001070">
    <property type="status" value="NOT_ANNOTATED_CDS"/>
    <property type="molecule type" value="Genomic_DNA"/>
</dbReference>
<dbReference type="HOGENOM" id="CLU_055721_4_2_1"/>
<evidence type="ECO:0000256" key="2">
    <source>
        <dbReference type="ARBA" id="ARBA00022691"/>
    </source>
</evidence>
<reference evidence="4" key="2">
    <citation type="journal article" date="2008" name="Genome Biol.">
        <title>Improved genome assembly and evidence-based global gene model set for the chordate Ciona intestinalis: new insight into intron and operon populations.</title>
        <authorList>
            <person name="Satou Y."/>
            <person name="Mineta K."/>
            <person name="Ogasawara M."/>
            <person name="Sasakura Y."/>
            <person name="Shoguchi E."/>
            <person name="Ueno K."/>
            <person name="Yamada L."/>
            <person name="Matsumoto J."/>
            <person name="Wasserscheid J."/>
            <person name="Dewar K."/>
            <person name="Wiley G.B."/>
            <person name="Macmil S.L."/>
            <person name="Roe B.A."/>
            <person name="Zeller R.W."/>
            <person name="Hastings K.E."/>
            <person name="Lemaire P."/>
            <person name="Lindquist E."/>
            <person name="Endo T."/>
            <person name="Hotta K."/>
            <person name="Inaba K."/>
        </authorList>
    </citation>
    <scope>NUCLEOTIDE SEQUENCE [LARGE SCALE GENOMIC DNA]</scope>
    <source>
        <strain evidence="4">wild type</strain>
    </source>
</reference>
<dbReference type="InterPro" id="IPR019410">
    <property type="entry name" value="Methyltransf_16"/>
</dbReference>
<dbReference type="AlphaFoldDB" id="F6SN53"/>
<reference evidence="4" key="3">
    <citation type="submission" date="2025-08" db="UniProtKB">
        <authorList>
            <consortium name="Ensembl"/>
        </authorList>
    </citation>
    <scope>IDENTIFICATION</scope>
</reference>
<dbReference type="Gene3D" id="3.40.50.150">
    <property type="entry name" value="Vaccinia Virus protein VP39"/>
    <property type="match status" value="1"/>
</dbReference>
<keyword evidence="2" id="KW-0949">S-adenosyl-L-methionine</keyword>
<sequence length="243" mass="27377">MPRILKCLIIYLMMSTTAGTLKCEETETNCNAISNYAVVPFNTNSVLSEFFERTKSVTISKLDVTFNILQTWQEHGVAGVVWEAATVLADYLADNYDFRGRNVIELGAGTGLVGMAVAYLGGNVTVTDLQKFLPLLQENVDLNKNIIEKGGNGGNLTISELKWGKRLERFKPGFYDFILGADIIYSEEEFQNLLETLTHLYGDDKNSKRKVILSAKRRYDRVETFIETLETKFRSVDLVKSCE</sequence>
<keyword evidence="1" id="KW-0489">Methyltransferase</keyword>
<evidence type="ECO:0000313" key="4">
    <source>
        <dbReference type="Ensembl" id="ENSCINP00000010376.3"/>
    </source>
</evidence>
<protein>
    <submittedName>
        <fullName evidence="4">Uncharacterized protein</fullName>
    </submittedName>
</protein>
<name>F6SN53_CIOIN</name>
<dbReference type="OMA" id="CSKIRYQ"/>
<evidence type="ECO:0000256" key="1">
    <source>
        <dbReference type="ARBA" id="ARBA00022603"/>
    </source>
</evidence>
<dbReference type="PANTHER" id="PTHR14614:SF109">
    <property type="entry name" value="RIBOSOMAL LYSINE N-METHYLTRANSFERASE 5"/>
    <property type="match status" value="1"/>
</dbReference>
<dbReference type="PANTHER" id="PTHR14614">
    <property type="entry name" value="HEPATOCELLULAR CARCINOMA-ASSOCIATED ANTIGEN"/>
    <property type="match status" value="1"/>
</dbReference>
<organism evidence="4 5">
    <name type="scientific">Ciona intestinalis</name>
    <name type="common">Transparent sea squirt</name>
    <name type="synonym">Ascidia intestinalis</name>
    <dbReference type="NCBI Taxonomy" id="7719"/>
    <lineage>
        <taxon>Eukaryota</taxon>
        <taxon>Metazoa</taxon>
        <taxon>Chordata</taxon>
        <taxon>Tunicata</taxon>
        <taxon>Ascidiacea</taxon>
        <taxon>Phlebobranchia</taxon>
        <taxon>Cionidae</taxon>
        <taxon>Ciona</taxon>
    </lineage>
</organism>
<dbReference type="Proteomes" id="UP000008144">
    <property type="component" value="Chromosome 13"/>
</dbReference>
<dbReference type="GO" id="GO:0032991">
    <property type="term" value="C:protein-containing complex"/>
    <property type="evidence" value="ECO:0000318"/>
    <property type="project" value="GO_Central"/>
</dbReference>
<evidence type="ECO:0000313" key="5">
    <source>
        <dbReference type="Proteomes" id="UP000008144"/>
    </source>
</evidence>
<feature type="signal peptide" evidence="3">
    <location>
        <begin position="1"/>
        <end position="19"/>
    </location>
</feature>
<evidence type="ECO:0000256" key="3">
    <source>
        <dbReference type="SAM" id="SignalP"/>
    </source>
</evidence>
<dbReference type="FunCoup" id="F6SN53">
    <property type="interactions" value="27"/>
</dbReference>
<dbReference type="STRING" id="7719.ENSCINP00000010376"/>
<accession>F6SN53</accession>
<reference evidence="5" key="1">
    <citation type="journal article" date="2002" name="Science">
        <title>The draft genome of Ciona intestinalis: insights into chordate and vertebrate origins.</title>
        <authorList>
            <person name="Dehal P."/>
            <person name="Satou Y."/>
            <person name="Campbell R.K."/>
            <person name="Chapman J."/>
            <person name="Degnan B."/>
            <person name="De Tomaso A."/>
            <person name="Davidson B."/>
            <person name="Di Gregorio A."/>
            <person name="Gelpke M."/>
            <person name="Goodstein D.M."/>
            <person name="Harafuji N."/>
            <person name="Hastings K.E."/>
            <person name="Ho I."/>
            <person name="Hotta K."/>
            <person name="Huang W."/>
            <person name="Kawashima T."/>
            <person name="Lemaire P."/>
            <person name="Martinez D."/>
            <person name="Meinertzhagen I.A."/>
            <person name="Necula S."/>
            <person name="Nonaka M."/>
            <person name="Putnam N."/>
            <person name="Rash S."/>
            <person name="Saiga H."/>
            <person name="Satake M."/>
            <person name="Terry A."/>
            <person name="Yamada L."/>
            <person name="Wang H.G."/>
            <person name="Awazu S."/>
            <person name="Azumi K."/>
            <person name="Boore J."/>
            <person name="Branno M."/>
            <person name="Chin-Bow S."/>
            <person name="DeSantis R."/>
            <person name="Doyle S."/>
            <person name="Francino P."/>
            <person name="Keys D.N."/>
            <person name="Haga S."/>
            <person name="Hayashi H."/>
            <person name="Hino K."/>
            <person name="Imai K.S."/>
            <person name="Inaba K."/>
            <person name="Kano S."/>
            <person name="Kobayashi K."/>
            <person name="Kobayashi M."/>
            <person name="Lee B.I."/>
            <person name="Makabe K.W."/>
            <person name="Manohar C."/>
            <person name="Matassi G."/>
            <person name="Medina M."/>
            <person name="Mochizuki Y."/>
            <person name="Mount S."/>
            <person name="Morishita T."/>
            <person name="Miura S."/>
            <person name="Nakayama A."/>
            <person name="Nishizaka S."/>
            <person name="Nomoto H."/>
            <person name="Ohta F."/>
            <person name="Oishi K."/>
            <person name="Rigoutsos I."/>
            <person name="Sano M."/>
            <person name="Sasaki A."/>
            <person name="Sasakura Y."/>
            <person name="Shoguchi E."/>
            <person name="Shin-i T."/>
            <person name="Spagnuolo A."/>
            <person name="Stainier D."/>
            <person name="Suzuki M.M."/>
            <person name="Tassy O."/>
            <person name="Takatori N."/>
            <person name="Tokuoka M."/>
            <person name="Yagi K."/>
            <person name="Yoshizaki F."/>
            <person name="Wada S."/>
            <person name="Zhang C."/>
            <person name="Hyatt P.D."/>
            <person name="Larimer F."/>
            <person name="Detter C."/>
            <person name="Doggett N."/>
            <person name="Glavina T."/>
            <person name="Hawkins T."/>
            <person name="Richardson P."/>
            <person name="Lucas S."/>
            <person name="Kohara Y."/>
            <person name="Levine M."/>
            <person name="Satoh N."/>
            <person name="Rokhsar D.S."/>
        </authorList>
    </citation>
    <scope>NUCLEOTIDE SEQUENCE [LARGE SCALE GENOMIC DNA]</scope>
</reference>
<reference evidence="4" key="4">
    <citation type="submission" date="2025-09" db="UniProtKB">
        <authorList>
            <consortium name="Ensembl"/>
        </authorList>
    </citation>
    <scope>IDENTIFICATION</scope>
</reference>
<dbReference type="GO" id="GO:0005829">
    <property type="term" value="C:cytosol"/>
    <property type="evidence" value="ECO:0000318"/>
    <property type="project" value="GO_Central"/>
</dbReference>
<dbReference type="GO" id="GO:0032259">
    <property type="term" value="P:methylation"/>
    <property type="evidence" value="ECO:0007669"/>
    <property type="project" value="UniProtKB-KW"/>
</dbReference>
<dbReference type="Ensembl" id="ENSCINT00000010375.3">
    <property type="protein sequence ID" value="ENSCINP00000010376.3"/>
    <property type="gene ID" value="ENSCING00000005039.3"/>
</dbReference>
<dbReference type="SUPFAM" id="SSF53335">
    <property type="entry name" value="S-adenosyl-L-methionine-dependent methyltransferases"/>
    <property type="match status" value="1"/>
</dbReference>
<keyword evidence="5" id="KW-1185">Reference proteome</keyword>
<proteinExistence type="predicted"/>
<dbReference type="Pfam" id="PF10294">
    <property type="entry name" value="Methyltransf_16"/>
    <property type="match status" value="1"/>
</dbReference>
<dbReference type="GO" id="GO:0016279">
    <property type="term" value="F:protein-lysine N-methyltransferase activity"/>
    <property type="evidence" value="ECO:0000318"/>
    <property type="project" value="GO_Central"/>
</dbReference>